<evidence type="ECO:0000313" key="5">
    <source>
        <dbReference type="Proteomes" id="UP000055590"/>
    </source>
</evidence>
<sequence>MKSTTLRSVLIGLALSAAAHASALTQPGETAPIPDGFNLLDFLVGEGEPFAGASKAEKLLDLQSRVATTPQRFNPNCSLTFKVIGRGAGQHNSFGWYNITGSRPEPGDLHEFLSCDDGVGTLKTLDIAADPAYRGGEIGFFMATTQKRNADGTPGSGLMTGNCVKFDPTGPRDSTLGFLYFSEPQWNDDNKGANSFIHLLILDSGVYDQAFYFGWEDLHSGGDNDFEDILTRVEGITCSGGGADCDTGLPGVCGAGTMQCRNGRLACAPQVKAKAVELCNGLDDDCDGVIDNDAICPDGQICHRGACVAKCFPGEFGCFGGTVCDDGVCVEPACAGVRCTDGAICVDGECKAPCDGVTCPMGHVCRVGACVDPCQGVECDAGQVCDAGVCKDACGCAPCPDGTVCAADGRCAAVDCAGVECASGFVCRGGECIDACAGAVCPGGEACVAGACVPMSGTGGSGGSTGTGGSGQGGTGGSSGSGAGGSGGGGPGAGGSGSAADGAKDSSSCGCSAGESGAGLGLLALALLRRRPAVARVRR</sequence>
<feature type="chain" id="PRO_5005465790" description="DUF4114 domain-containing protein" evidence="2">
    <location>
        <begin position="22"/>
        <end position="539"/>
    </location>
</feature>
<proteinExistence type="predicted"/>
<dbReference type="EMBL" id="CP012332">
    <property type="protein sequence ID" value="AKU93095.1"/>
    <property type="molecule type" value="Genomic_DNA"/>
</dbReference>
<dbReference type="STRING" id="1391653.AKJ08_3482"/>
<dbReference type="AlphaFoldDB" id="A0A0K1PHU4"/>
<protein>
    <recommendedName>
        <fullName evidence="3">DUF4114 domain-containing protein</fullName>
    </recommendedName>
</protein>
<dbReference type="Proteomes" id="UP000055590">
    <property type="component" value="Chromosome"/>
</dbReference>
<dbReference type="InterPro" id="IPR025193">
    <property type="entry name" value="DUF4114"/>
</dbReference>
<feature type="signal peptide" evidence="2">
    <location>
        <begin position="1"/>
        <end position="21"/>
    </location>
</feature>
<evidence type="ECO:0000313" key="4">
    <source>
        <dbReference type="EMBL" id="AKU93095.1"/>
    </source>
</evidence>
<feature type="compositionally biased region" description="Gly residues" evidence="1">
    <location>
        <begin position="463"/>
        <end position="497"/>
    </location>
</feature>
<keyword evidence="2" id="KW-0732">Signal</keyword>
<dbReference type="OrthoDB" id="5485969at2"/>
<name>A0A0K1PHU4_9BACT</name>
<organism evidence="4 5">
    <name type="scientific">Vulgatibacter incomptus</name>
    <dbReference type="NCBI Taxonomy" id="1391653"/>
    <lineage>
        <taxon>Bacteria</taxon>
        <taxon>Pseudomonadati</taxon>
        <taxon>Myxococcota</taxon>
        <taxon>Myxococcia</taxon>
        <taxon>Myxococcales</taxon>
        <taxon>Cystobacterineae</taxon>
        <taxon>Vulgatibacteraceae</taxon>
        <taxon>Vulgatibacter</taxon>
    </lineage>
</organism>
<dbReference type="Pfam" id="PF13448">
    <property type="entry name" value="DUF4114"/>
    <property type="match status" value="1"/>
</dbReference>
<feature type="region of interest" description="Disordered" evidence="1">
    <location>
        <begin position="463"/>
        <end position="512"/>
    </location>
</feature>
<dbReference type="RefSeq" id="WP_050727167.1">
    <property type="nucleotide sequence ID" value="NZ_CP012332.1"/>
</dbReference>
<dbReference type="KEGG" id="vin:AKJ08_3482"/>
<feature type="domain" description="DUF4114" evidence="3">
    <location>
        <begin position="172"/>
        <end position="234"/>
    </location>
</feature>
<gene>
    <name evidence="4" type="ORF">AKJ08_3482</name>
</gene>
<dbReference type="PATRIC" id="fig|1391653.3.peg.3633"/>
<accession>A0A0K1PHU4</accession>
<evidence type="ECO:0000256" key="1">
    <source>
        <dbReference type="SAM" id="MobiDB-lite"/>
    </source>
</evidence>
<reference evidence="4 5" key="1">
    <citation type="submission" date="2015-08" db="EMBL/GenBank/DDBJ databases">
        <authorList>
            <person name="Babu N.S."/>
            <person name="Beckwith C.J."/>
            <person name="Beseler K.G."/>
            <person name="Brison A."/>
            <person name="Carone J.V."/>
            <person name="Caskin T.P."/>
            <person name="Diamond M."/>
            <person name="Durham M.E."/>
            <person name="Foxe J.M."/>
            <person name="Go M."/>
            <person name="Henderson B.A."/>
            <person name="Jones I.B."/>
            <person name="McGettigan J.A."/>
            <person name="Micheletti S.J."/>
            <person name="Nasrallah M.E."/>
            <person name="Ortiz D."/>
            <person name="Piller C.R."/>
            <person name="Privatt S.R."/>
            <person name="Schneider S.L."/>
            <person name="Sharp S."/>
            <person name="Smith T.C."/>
            <person name="Stanton J.D."/>
            <person name="Ullery H.E."/>
            <person name="Wilson R.J."/>
            <person name="Serrano M.G."/>
            <person name="Buck G."/>
            <person name="Lee V."/>
            <person name="Wang Y."/>
            <person name="Carvalho R."/>
            <person name="Voegtly L."/>
            <person name="Shi R."/>
            <person name="Duckworth R."/>
            <person name="Johnson A."/>
            <person name="Loviza R."/>
            <person name="Walstead R."/>
            <person name="Shah Z."/>
            <person name="Kiflezghi M."/>
            <person name="Wade K."/>
            <person name="Ball S.L."/>
            <person name="Bradley K.W."/>
            <person name="Asai D.J."/>
            <person name="Bowman C.A."/>
            <person name="Russell D.A."/>
            <person name="Pope W.H."/>
            <person name="Jacobs-Sera D."/>
            <person name="Hendrix R.W."/>
            <person name="Hatfull G.F."/>
        </authorList>
    </citation>
    <scope>NUCLEOTIDE SEQUENCE [LARGE SCALE GENOMIC DNA]</scope>
    <source>
        <strain evidence="4 5">DSM 27710</strain>
    </source>
</reference>
<evidence type="ECO:0000259" key="3">
    <source>
        <dbReference type="Pfam" id="PF13448"/>
    </source>
</evidence>
<keyword evidence="5" id="KW-1185">Reference proteome</keyword>
<evidence type="ECO:0000256" key="2">
    <source>
        <dbReference type="SAM" id="SignalP"/>
    </source>
</evidence>
<feature type="compositionally biased region" description="Low complexity" evidence="1">
    <location>
        <begin position="498"/>
        <end position="512"/>
    </location>
</feature>